<protein>
    <recommendedName>
        <fullName evidence="4">Conjugal transfer protein TraD</fullName>
    </recommendedName>
</protein>
<dbReference type="InterPro" id="IPR009444">
    <property type="entry name" value="Conjugal_tfr_TraD_a-type"/>
</dbReference>
<dbReference type="Proteomes" id="UP000028926">
    <property type="component" value="Chromosome"/>
</dbReference>
<dbReference type="Pfam" id="PF06412">
    <property type="entry name" value="TraD"/>
    <property type="match status" value="1"/>
</dbReference>
<reference evidence="2 3" key="1">
    <citation type="submission" date="2014-07" db="EMBL/GenBank/DDBJ databases">
        <title>Comparative genomic insights into amoeba endosymbionts belonging to the families of Holosporaceae and Candidatus Midichloriaceae within Rickettsiales.</title>
        <authorList>
            <person name="Wang Z."/>
            <person name="Wu M."/>
        </authorList>
    </citation>
    <scope>NUCLEOTIDE SEQUENCE [LARGE SCALE GENOMIC DNA]</scope>
    <source>
        <strain evidence="2">PRA3</strain>
    </source>
</reference>
<sequence length="154" mass="17779">MSKIEEKKKILQQKINRLKEKEAKVKLEERKQRTRRLIELGGLVEKATLSDLTVTQLFGALLKIKDQSNDIEILDQWAKDGEIAFNKNKGMMENEKPITLKFPSEPDASVRKKLRSFGMRWNSVRKEWEGIADPEVIKMNLGDIEMLLQEIAAA</sequence>
<dbReference type="OrthoDB" id="5653691at2"/>
<evidence type="ECO:0000256" key="1">
    <source>
        <dbReference type="SAM" id="Coils"/>
    </source>
</evidence>
<gene>
    <name evidence="2" type="ORF">ID47_01625</name>
</gene>
<accession>A0A077ATJ3</accession>
<keyword evidence="1" id="KW-0175">Coiled coil</keyword>
<dbReference type="HOGENOM" id="CLU_144778_0_0_5"/>
<evidence type="ECO:0008006" key="4">
    <source>
        <dbReference type="Google" id="ProtNLM"/>
    </source>
</evidence>
<evidence type="ECO:0000313" key="3">
    <source>
        <dbReference type="Proteomes" id="UP000028926"/>
    </source>
</evidence>
<dbReference type="STRING" id="91604.ID47_01625"/>
<proteinExistence type="predicted"/>
<keyword evidence="3" id="KW-1185">Reference proteome</keyword>
<name>A0A077ATJ3_9PROT</name>
<evidence type="ECO:0000313" key="2">
    <source>
        <dbReference type="EMBL" id="AIK95716.1"/>
    </source>
</evidence>
<organism evidence="2 3">
    <name type="scientific">Candidatus Odyssella acanthamoebae</name>
    <dbReference type="NCBI Taxonomy" id="91604"/>
    <lineage>
        <taxon>Bacteria</taxon>
        <taxon>Pseudomonadati</taxon>
        <taxon>Pseudomonadota</taxon>
        <taxon>Alphaproteobacteria</taxon>
        <taxon>Holosporales</taxon>
        <taxon>Candidatus Paracaedibacteraceae</taxon>
        <taxon>Candidatus Odyssella</taxon>
    </lineage>
</organism>
<feature type="coiled-coil region" evidence="1">
    <location>
        <begin position="1"/>
        <end position="31"/>
    </location>
</feature>
<dbReference type="eggNOG" id="ENOG5032ZJJ">
    <property type="taxonomic scope" value="Bacteria"/>
</dbReference>
<dbReference type="KEGG" id="paca:ID47_01625"/>
<dbReference type="EMBL" id="CP008941">
    <property type="protein sequence ID" value="AIK95716.1"/>
    <property type="molecule type" value="Genomic_DNA"/>
</dbReference>
<dbReference type="AlphaFoldDB" id="A0A077ATJ3"/>
<dbReference type="RefSeq" id="WP_038463068.1">
    <property type="nucleotide sequence ID" value="NZ_CP008941.1"/>
</dbReference>